<dbReference type="AlphaFoldDB" id="A0A7D3ZYX2"/>
<dbReference type="Proteomes" id="UP000501240">
    <property type="component" value="Chromosome"/>
</dbReference>
<proteinExistence type="predicted"/>
<feature type="region of interest" description="Disordered" evidence="1">
    <location>
        <begin position="43"/>
        <end position="148"/>
    </location>
</feature>
<gene>
    <name evidence="2" type="ORF">ACTIVE_5249</name>
</gene>
<organism evidence="2 3">
    <name type="scientific">Actinomadura verrucosospora</name>
    <dbReference type="NCBI Taxonomy" id="46165"/>
    <lineage>
        <taxon>Bacteria</taxon>
        <taxon>Bacillati</taxon>
        <taxon>Actinomycetota</taxon>
        <taxon>Actinomycetes</taxon>
        <taxon>Streptosporangiales</taxon>
        <taxon>Thermomonosporaceae</taxon>
        <taxon>Actinomadura</taxon>
    </lineage>
</organism>
<keyword evidence="3" id="KW-1185">Reference proteome</keyword>
<protein>
    <submittedName>
        <fullName evidence="2">Membrane spaning protein</fullName>
    </submittedName>
</protein>
<evidence type="ECO:0000256" key="1">
    <source>
        <dbReference type="SAM" id="MobiDB-lite"/>
    </source>
</evidence>
<dbReference type="EMBL" id="CP053892">
    <property type="protein sequence ID" value="QKG23606.1"/>
    <property type="molecule type" value="Genomic_DNA"/>
</dbReference>
<dbReference type="RefSeq" id="WP_173097548.1">
    <property type="nucleotide sequence ID" value="NZ_CP053892.1"/>
</dbReference>
<evidence type="ECO:0000313" key="2">
    <source>
        <dbReference type="EMBL" id="QKG23606.1"/>
    </source>
</evidence>
<accession>A0A7D3ZYX2</accession>
<reference evidence="2 3" key="1">
    <citation type="submission" date="2020-05" db="EMBL/GenBank/DDBJ databases">
        <title>Actinomadura verrucosospora NRRL-B18236 (PFL_A860) Genome sequencing and assembly.</title>
        <authorList>
            <person name="Samborskyy M."/>
        </authorList>
    </citation>
    <scope>NUCLEOTIDE SEQUENCE [LARGE SCALE GENOMIC DNA]</scope>
    <source>
        <strain evidence="2 3">NRRL:B18236</strain>
    </source>
</reference>
<feature type="compositionally biased region" description="Basic and acidic residues" evidence="1">
    <location>
        <begin position="70"/>
        <end position="80"/>
    </location>
</feature>
<evidence type="ECO:0000313" key="3">
    <source>
        <dbReference type="Proteomes" id="UP000501240"/>
    </source>
</evidence>
<sequence>MFVDATGRRHRLAKRIGLVAGALLVVFLGALGVGAATGAAVPGTPWNAPSTHPGVGGHQPSGARAGKAGPEGERRSEAPRRSPRTVPSGGAPVAPSASSKPGSTTAPAAPAPSASSAPSAAPTTAATTSRPGNSHATPPAWGHTKKPA</sequence>
<name>A0A7D3ZYX2_ACTVE</name>
<feature type="compositionally biased region" description="Low complexity" evidence="1">
    <location>
        <begin position="84"/>
        <end position="129"/>
    </location>
</feature>